<dbReference type="CDD" id="cd17933">
    <property type="entry name" value="DEXSc_RecD-like"/>
    <property type="match status" value="1"/>
</dbReference>
<keyword evidence="15" id="KW-1185">Reference proteome</keyword>
<evidence type="ECO:0000256" key="11">
    <source>
        <dbReference type="HAMAP-Rule" id="MF_01487"/>
    </source>
</evidence>
<evidence type="ECO:0000256" key="3">
    <source>
        <dbReference type="ARBA" id="ARBA00022763"/>
    </source>
</evidence>
<keyword evidence="5 11" id="KW-0347">Helicase</keyword>
<dbReference type="Pfam" id="PF13538">
    <property type="entry name" value="UvrD_C_2"/>
    <property type="match status" value="1"/>
</dbReference>
<comment type="function">
    <text evidence="11">A helicase/nuclease that prepares dsDNA breaks (DSB) for recombinational DNA repair. Binds to DSBs and unwinds DNA via a highly rapid and processive ATP-dependent bidirectional helicase activity. Unwinds dsDNA until it encounters a Chi (crossover hotspot instigator) sequence from the 3' direction. Cuts ssDNA a few nucleotides 3' to the Chi site. The properties and activities of the enzyme are changed at Chi. The Chi-altered holoenzyme produces a long 3'-ssDNA overhang and facilitates RecA-binding to the ssDNA for homologous DNA recombination and repair. Holoenzyme degrades any linearized DNA that is unable to undergo homologous recombination. In the holoenzyme this subunit has ssDNA-dependent ATPase and 5'-3' helicase activity. When added to pre-assembled RecBC greatly stimulates nuclease activity and augments holoenzyme processivity. Negatively regulates the RecA-loading ability of RecBCD.</text>
</comment>
<dbReference type="Proteomes" id="UP001056834">
    <property type="component" value="Chromosome"/>
</dbReference>
<dbReference type="InterPro" id="IPR041851">
    <property type="entry name" value="RecD_N_sf"/>
</dbReference>
<keyword evidence="6 11" id="KW-0269">Exonuclease</keyword>
<keyword evidence="1 11" id="KW-0540">Nuclease</keyword>
<dbReference type="InterPro" id="IPR027785">
    <property type="entry name" value="UvrD-like_helicase_C"/>
</dbReference>
<evidence type="ECO:0000313" key="15">
    <source>
        <dbReference type="Proteomes" id="UP001056834"/>
    </source>
</evidence>
<evidence type="ECO:0000256" key="9">
    <source>
        <dbReference type="ARBA" id="ARBA00023204"/>
    </source>
</evidence>
<dbReference type="InterPro" id="IPR049550">
    <property type="entry name" value="RecD_N"/>
</dbReference>
<dbReference type="NCBIfam" id="TIGR01447">
    <property type="entry name" value="recD"/>
    <property type="match status" value="1"/>
</dbReference>
<evidence type="ECO:0000256" key="4">
    <source>
        <dbReference type="ARBA" id="ARBA00022801"/>
    </source>
</evidence>
<dbReference type="RefSeq" id="WP_250223464.1">
    <property type="nucleotide sequence ID" value="NZ_CP097762.1"/>
</dbReference>
<dbReference type="CDD" id="cd18809">
    <property type="entry name" value="SF1_C_RecD"/>
    <property type="match status" value="1"/>
</dbReference>
<protein>
    <recommendedName>
        <fullName evidence="11">RecBCD enzyme subunit RecD</fullName>
        <ecNumber evidence="11">5.6.2.3</ecNumber>
    </recommendedName>
    <alternativeName>
        <fullName evidence="11">DNA 5'-3' helicase subunit RecD</fullName>
    </alternativeName>
    <alternativeName>
        <fullName evidence="11">Exonuclease V subunit RecD</fullName>
        <shortName evidence="11">ExoV subunit RecD</shortName>
    </alternativeName>
    <alternativeName>
        <fullName evidence="11">Helicase/nuclease RecBCD subunit RecD</fullName>
    </alternativeName>
</protein>
<dbReference type="Gene3D" id="1.10.10.1020">
    <property type="entry name" value="RecBCD complex, subunit RecD, N-terminal domain"/>
    <property type="match status" value="1"/>
</dbReference>
<evidence type="ECO:0000256" key="6">
    <source>
        <dbReference type="ARBA" id="ARBA00022839"/>
    </source>
</evidence>
<evidence type="ECO:0000256" key="5">
    <source>
        <dbReference type="ARBA" id="ARBA00022806"/>
    </source>
</evidence>
<evidence type="ECO:0000259" key="12">
    <source>
        <dbReference type="Pfam" id="PF13538"/>
    </source>
</evidence>
<comment type="similarity">
    <text evidence="11">Belongs to the RecD family.</text>
</comment>
<evidence type="ECO:0000256" key="1">
    <source>
        <dbReference type="ARBA" id="ARBA00022722"/>
    </source>
</evidence>
<name>A0ABY4SW91_9ENTR</name>
<dbReference type="InterPro" id="IPR006344">
    <property type="entry name" value="RecD"/>
</dbReference>
<evidence type="ECO:0000256" key="10">
    <source>
        <dbReference type="ARBA" id="ARBA00023235"/>
    </source>
</evidence>
<keyword evidence="9 11" id="KW-0234">DNA repair</keyword>
<feature type="domain" description="RecBCD enzyme subunit RecD N-terminal" evidence="13">
    <location>
        <begin position="12"/>
        <end position="120"/>
    </location>
</feature>
<evidence type="ECO:0000256" key="7">
    <source>
        <dbReference type="ARBA" id="ARBA00022840"/>
    </source>
</evidence>
<keyword evidence="10 11" id="KW-0413">Isomerase</keyword>
<feature type="binding site" evidence="11">
    <location>
        <begin position="184"/>
        <end position="191"/>
    </location>
    <ligand>
        <name>ATP</name>
        <dbReference type="ChEBI" id="CHEBI:30616"/>
    </ligand>
</feature>
<keyword evidence="7 11" id="KW-0067">ATP-binding</keyword>
<organism evidence="14 15">
    <name type="scientific">Candidatus Blochmannia ocreatus</name>
    <name type="common">nom. nud.</name>
    <dbReference type="NCBI Taxonomy" id="251538"/>
    <lineage>
        <taxon>Bacteria</taxon>
        <taxon>Pseudomonadati</taxon>
        <taxon>Pseudomonadota</taxon>
        <taxon>Gammaproteobacteria</taxon>
        <taxon>Enterobacterales</taxon>
        <taxon>Enterobacteriaceae</taxon>
        <taxon>ant endosymbionts</taxon>
        <taxon>Candidatus Blochmanniella</taxon>
    </lineage>
</organism>
<keyword evidence="3 11" id="KW-0227">DNA damage</keyword>
<gene>
    <name evidence="11 14" type="primary">recD</name>
    <name evidence="14" type="ORF">M9405_01240</name>
</gene>
<evidence type="ECO:0000256" key="8">
    <source>
        <dbReference type="ARBA" id="ARBA00023125"/>
    </source>
</evidence>
<keyword evidence="8 11" id="KW-0238">DNA-binding</keyword>
<comment type="catalytic activity">
    <reaction evidence="11">
        <text>ATP + H2O = ADP + phosphate + H(+)</text>
        <dbReference type="Rhea" id="RHEA:13065"/>
        <dbReference type="ChEBI" id="CHEBI:15377"/>
        <dbReference type="ChEBI" id="CHEBI:15378"/>
        <dbReference type="ChEBI" id="CHEBI:30616"/>
        <dbReference type="ChEBI" id="CHEBI:43474"/>
        <dbReference type="ChEBI" id="CHEBI:456216"/>
        <dbReference type="EC" id="5.6.2.3"/>
    </reaction>
</comment>
<dbReference type="GO" id="GO:0008854">
    <property type="term" value="F:exodeoxyribonuclease V activity"/>
    <property type="evidence" value="ECO:0007669"/>
    <property type="project" value="UniProtKB-EC"/>
</dbReference>
<proteinExistence type="inferred from homology"/>
<reference evidence="14" key="1">
    <citation type="submission" date="2022-05" db="EMBL/GenBank/DDBJ databases">
        <title>Impact of host demography and evolutionary history on endosymbiont molecular evolution: a test in carpenter ants (Genus Camponotus) and their Blochmannia endosymbionts.</title>
        <authorList>
            <person name="Manthey J.D."/>
            <person name="Giron J.C."/>
            <person name="Hruska J.P."/>
        </authorList>
    </citation>
    <scope>NUCLEOTIDE SEQUENCE</scope>
    <source>
        <strain evidence="14">C-006</strain>
    </source>
</reference>
<evidence type="ECO:0000259" key="13">
    <source>
        <dbReference type="Pfam" id="PF21185"/>
    </source>
</evidence>
<dbReference type="PANTHER" id="PTHR43788">
    <property type="entry name" value="DNA2/NAM7 HELICASE FAMILY MEMBER"/>
    <property type="match status" value="1"/>
</dbReference>
<dbReference type="Pfam" id="PF13245">
    <property type="entry name" value="AAA_19"/>
    <property type="match status" value="1"/>
</dbReference>
<accession>A0ABY4SW91</accession>
<dbReference type="InterPro" id="IPR027417">
    <property type="entry name" value="P-loop_NTPase"/>
</dbReference>
<sequence length="641" mass="72503">MEYIIEKFLKLGICNFLDIQFARLLTLSSRNNLHHNVKDVLALASVSLSAFVRSGHVCLPISLLVSGELFTEMHSELLHEIHKKLGILSIDDWLDLLYKSPAVSNGALVTPLVLENGRLYLYNMWQDECIVARFFSQECCSETFHVKRVFNILNQLFPDNYTEISWHKIAAAIGIIRNRVLISGGPGTGKTSMIAKMIAAILLYSSNNAMNIKITAPTGKAAALLTASFNSMIGGISQLDTCYFSNIPEKAMTLHSFLKNWLHKGNNFYYSNLSYKSLDLLVIDEASMISLSILAQVALALKPETKVIFFGDQHQLSSVEPGFIFQDLCKFKKFHYSNRLSQEVKQCTGHDIVCSNTDEFIGCNTYTNFSNYNGIIDGICTLNKNYRFSENSGIGQLAYFIKLGDYNHILSALTSNTYTDIYYNDMSCLDKNYVKMIINCAMKYSAYLKILQSSVMTTESILEHFNRYRVLCVLRDGPFGIEKINSYIEQLLHEEGLIQLHNSGNYIGRPILILKNSPSLGLYNGDTGILLSNNENKLSAYFLLPTNIMKIVPIYQLPAYETCFAMTVHKSQGSEFKCITIILPNQYTPILTRELLYTAVTRARQSIFLYGTDQIIMRSVRTITHRYSGLYSRLKKNLVTQ</sequence>
<dbReference type="InterPro" id="IPR050534">
    <property type="entry name" value="Coronavir_polyprotein_1ab"/>
</dbReference>
<feature type="domain" description="UvrD-like helicase C-terminal" evidence="12">
    <location>
        <begin position="563"/>
        <end position="609"/>
    </location>
</feature>
<dbReference type="Pfam" id="PF21185">
    <property type="entry name" value="RecD_N"/>
    <property type="match status" value="1"/>
</dbReference>
<dbReference type="SUPFAM" id="SSF52540">
    <property type="entry name" value="P-loop containing nucleoside triphosphate hydrolases"/>
    <property type="match status" value="2"/>
</dbReference>
<comment type="miscellaneous">
    <text evidence="11">In the RecBCD complex, RecB has a slow 3'-5' helicase, an exonuclease activity and loads RecA onto ssDNA, RecD has a fast 5'-3' helicase activity, while RecC stimulates the ATPase and processivity of the RecB helicase and contributes to recognition of the Chi site.</text>
</comment>
<keyword evidence="2 11" id="KW-0547">Nucleotide-binding</keyword>
<dbReference type="EMBL" id="CP097762">
    <property type="protein sequence ID" value="URJ25333.1"/>
    <property type="molecule type" value="Genomic_DNA"/>
</dbReference>
<evidence type="ECO:0000313" key="14">
    <source>
        <dbReference type="EMBL" id="URJ25333.1"/>
    </source>
</evidence>
<comment type="subunit">
    <text evidence="11">Heterotrimer of RecB, RecC and RecD. All subunits contribute to DNA-binding.</text>
</comment>
<dbReference type="PANTHER" id="PTHR43788:SF6">
    <property type="entry name" value="DNA HELICASE B"/>
    <property type="match status" value="1"/>
</dbReference>
<keyword evidence="4 11" id="KW-0378">Hydrolase</keyword>
<dbReference type="EC" id="5.6.2.3" evidence="11"/>
<dbReference type="Gene3D" id="3.40.50.300">
    <property type="entry name" value="P-loop containing nucleotide triphosphate hydrolases"/>
    <property type="match status" value="3"/>
</dbReference>
<dbReference type="HAMAP" id="MF_01487">
    <property type="entry name" value="RecD"/>
    <property type="match status" value="1"/>
</dbReference>
<evidence type="ECO:0000256" key="2">
    <source>
        <dbReference type="ARBA" id="ARBA00022741"/>
    </source>
</evidence>